<keyword evidence="3" id="KW-0804">Transcription</keyword>
<dbReference type="SUPFAM" id="SSF46785">
    <property type="entry name" value="Winged helix' DNA-binding domain"/>
    <property type="match status" value="1"/>
</dbReference>
<dbReference type="RefSeq" id="WP_106114388.1">
    <property type="nucleotide sequence ID" value="NZ_PVSR01000026.1"/>
</dbReference>
<keyword evidence="1" id="KW-0805">Transcription regulation</keyword>
<dbReference type="PROSITE" id="PS50995">
    <property type="entry name" value="HTH_MARR_2"/>
    <property type="match status" value="1"/>
</dbReference>
<dbReference type="GO" id="GO:0003677">
    <property type="term" value="F:DNA binding"/>
    <property type="evidence" value="ECO:0007669"/>
    <property type="project" value="UniProtKB-KW"/>
</dbReference>
<evidence type="ECO:0000313" key="6">
    <source>
        <dbReference type="Proteomes" id="UP000239352"/>
    </source>
</evidence>
<dbReference type="Proteomes" id="UP000239352">
    <property type="component" value="Unassembled WGS sequence"/>
</dbReference>
<evidence type="ECO:0000256" key="3">
    <source>
        <dbReference type="ARBA" id="ARBA00023163"/>
    </source>
</evidence>
<comment type="caution">
    <text evidence="5">The sequence shown here is derived from an EMBL/GenBank/DDBJ whole genome shotgun (WGS) entry which is preliminary data.</text>
</comment>
<dbReference type="InterPro" id="IPR000835">
    <property type="entry name" value="HTH_MarR-typ"/>
</dbReference>
<organism evidence="5 6">
    <name type="scientific">Actinopolyspora mortivallis</name>
    <dbReference type="NCBI Taxonomy" id="33906"/>
    <lineage>
        <taxon>Bacteria</taxon>
        <taxon>Bacillati</taxon>
        <taxon>Actinomycetota</taxon>
        <taxon>Actinomycetes</taxon>
        <taxon>Actinopolysporales</taxon>
        <taxon>Actinopolysporaceae</taxon>
        <taxon>Actinopolyspora</taxon>
    </lineage>
</organism>
<dbReference type="PANTHER" id="PTHR42756">
    <property type="entry name" value="TRANSCRIPTIONAL REGULATOR, MARR"/>
    <property type="match status" value="1"/>
</dbReference>
<dbReference type="InterPro" id="IPR023187">
    <property type="entry name" value="Tscrpt_reg_MarR-type_CS"/>
</dbReference>
<reference evidence="5 6" key="1">
    <citation type="submission" date="2018-03" db="EMBL/GenBank/DDBJ databases">
        <title>Actinopolyspora mortivallis from Sahara, screening for active biomolecules.</title>
        <authorList>
            <person name="Selama O."/>
            <person name="Wellington E.M.H."/>
            <person name="Hacene H."/>
        </authorList>
    </citation>
    <scope>NUCLEOTIDE SEQUENCE [LARGE SCALE GENOMIC DNA]</scope>
    <source>
        <strain evidence="5 6">M5A</strain>
    </source>
</reference>
<feature type="domain" description="HTH marR-type" evidence="4">
    <location>
        <begin position="4"/>
        <end position="134"/>
    </location>
</feature>
<name>A0A2T0GUK7_ACTMO</name>
<protein>
    <submittedName>
        <fullName evidence="5">Transcriptional regulator</fullName>
    </submittedName>
</protein>
<dbReference type="GO" id="GO:0003700">
    <property type="term" value="F:DNA-binding transcription factor activity"/>
    <property type="evidence" value="ECO:0007669"/>
    <property type="project" value="InterPro"/>
</dbReference>
<evidence type="ECO:0000256" key="1">
    <source>
        <dbReference type="ARBA" id="ARBA00023015"/>
    </source>
</evidence>
<dbReference type="PROSITE" id="PS01117">
    <property type="entry name" value="HTH_MARR_1"/>
    <property type="match status" value="1"/>
</dbReference>
<dbReference type="STRING" id="1050202.GCA_000384035_01675"/>
<dbReference type="InParanoid" id="A0A2T0GUK7"/>
<dbReference type="PRINTS" id="PR00598">
    <property type="entry name" value="HTHMARR"/>
</dbReference>
<evidence type="ECO:0000259" key="4">
    <source>
        <dbReference type="PROSITE" id="PS50995"/>
    </source>
</evidence>
<sequence length="135" mass="15309">MELDAAVFHLLRRALQEHTATWQAHLPELTKPQYAVLRAVDQQPGIEQAAVGHHAAIDKATLASLLLRLEQRGLLSRTVDSGDRRRRQLHLTELGRETLRHADSVAESVNGSMLARLDEDEREQLRRLLRKLTEG</sequence>
<dbReference type="InterPro" id="IPR036390">
    <property type="entry name" value="WH_DNA-bd_sf"/>
</dbReference>
<dbReference type="FunCoup" id="A0A2T0GUK7">
    <property type="interactions" value="3"/>
</dbReference>
<keyword evidence="2" id="KW-0238">DNA-binding</keyword>
<dbReference type="PANTHER" id="PTHR42756:SF1">
    <property type="entry name" value="TRANSCRIPTIONAL REPRESSOR OF EMRAB OPERON"/>
    <property type="match status" value="1"/>
</dbReference>
<evidence type="ECO:0000256" key="2">
    <source>
        <dbReference type="ARBA" id="ARBA00023125"/>
    </source>
</evidence>
<dbReference type="SMART" id="SM00347">
    <property type="entry name" value="HTH_MARR"/>
    <property type="match status" value="1"/>
</dbReference>
<dbReference type="Gene3D" id="1.10.10.10">
    <property type="entry name" value="Winged helix-like DNA-binding domain superfamily/Winged helix DNA-binding domain"/>
    <property type="match status" value="1"/>
</dbReference>
<accession>A0A2T0GUK7</accession>
<proteinExistence type="predicted"/>
<dbReference type="AlphaFoldDB" id="A0A2T0GUK7"/>
<dbReference type="EMBL" id="PVSR01000026">
    <property type="protein sequence ID" value="PRW62713.1"/>
    <property type="molecule type" value="Genomic_DNA"/>
</dbReference>
<evidence type="ECO:0000313" key="5">
    <source>
        <dbReference type="EMBL" id="PRW62713.1"/>
    </source>
</evidence>
<dbReference type="InterPro" id="IPR036388">
    <property type="entry name" value="WH-like_DNA-bd_sf"/>
</dbReference>
<gene>
    <name evidence="5" type="ORF">CEP50_13925</name>
</gene>
<keyword evidence="6" id="KW-1185">Reference proteome</keyword>
<dbReference type="Pfam" id="PF01047">
    <property type="entry name" value="MarR"/>
    <property type="match status" value="1"/>
</dbReference>